<dbReference type="Proteomes" id="UP000441333">
    <property type="component" value="Unassembled WGS sequence"/>
</dbReference>
<evidence type="ECO:0000313" key="3">
    <source>
        <dbReference type="Proteomes" id="UP000441333"/>
    </source>
</evidence>
<comment type="caution">
    <text evidence="2">The sequence shown here is derived from an EMBL/GenBank/DDBJ whole genome shotgun (WGS) entry which is preliminary data.</text>
</comment>
<feature type="transmembrane region" description="Helical" evidence="1">
    <location>
        <begin position="43"/>
        <end position="66"/>
    </location>
</feature>
<evidence type="ECO:0000313" key="2">
    <source>
        <dbReference type="EMBL" id="KAB1071580.1"/>
    </source>
</evidence>
<dbReference type="RefSeq" id="WP_150935777.1">
    <property type="nucleotide sequence ID" value="NZ_WAAT01000003.1"/>
</dbReference>
<accession>A0A6N6MMJ8</accession>
<keyword evidence="1" id="KW-0472">Membrane</keyword>
<gene>
    <name evidence="2" type="ORF">F6U93_00480</name>
</gene>
<keyword evidence="1" id="KW-1133">Transmembrane helix</keyword>
<feature type="transmembrane region" description="Helical" evidence="1">
    <location>
        <begin position="12"/>
        <end position="31"/>
    </location>
</feature>
<reference evidence="2 3" key="1">
    <citation type="submission" date="2019-09" db="EMBL/GenBank/DDBJ databases">
        <authorList>
            <person name="Cao W.R."/>
        </authorList>
    </citation>
    <scope>NUCLEOTIDE SEQUENCE [LARGE SCALE GENOMIC DNA]</scope>
    <source>
        <strain evidence="2 3">B1N29</strain>
    </source>
</reference>
<sequence length="71" mass="7585">MNKNNEINGFPKIAGIITGIVIFIYLLPILLKGVNFISPLGIFLIMAPLVIASLGGAIVAGILQYISNLFK</sequence>
<dbReference type="EMBL" id="WAAT01000003">
    <property type="protein sequence ID" value="KAB1071580.1"/>
    <property type="molecule type" value="Genomic_DNA"/>
</dbReference>
<keyword evidence="1" id="KW-0812">Transmembrane</keyword>
<evidence type="ECO:0000256" key="1">
    <source>
        <dbReference type="SAM" id="Phobius"/>
    </source>
</evidence>
<name>A0A6N6MMJ8_9FLAO</name>
<proteinExistence type="predicted"/>
<keyword evidence="3" id="KW-1185">Reference proteome</keyword>
<organism evidence="2 3">
    <name type="scientific">Pseudotamlana haliotis</name>
    <dbReference type="NCBI Taxonomy" id="2614804"/>
    <lineage>
        <taxon>Bacteria</taxon>
        <taxon>Pseudomonadati</taxon>
        <taxon>Bacteroidota</taxon>
        <taxon>Flavobacteriia</taxon>
        <taxon>Flavobacteriales</taxon>
        <taxon>Flavobacteriaceae</taxon>
        <taxon>Pseudotamlana</taxon>
    </lineage>
</organism>
<protein>
    <submittedName>
        <fullName evidence="2">Uncharacterized protein</fullName>
    </submittedName>
</protein>
<dbReference type="AlphaFoldDB" id="A0A6N6MMJ8"/>